<sequence>MAAQEWSDVASERGADVVALISAGRRLAALYFFGYVAEASGKALCILRGKKAPRSHDLIEIIETAGFARLDLPPDLREYAETRSVELRYLMEAEATIDFDEEIRRAQNLSQWLRIRVNRLL</sequence>
<name>A0ABT9P2U8_9ACTN</name>
<dbReference type="RefSeq" id="WP_307241447.1">
    <property type="nucleotide sequence ID" value="NZ_JAUSQZ010000001.1"/>
</dbReference>
<accession>A0ABT9P2U8</accession>
<comment type="caution">
    <text evidence="2">The sequence shown here is derived from an EMBL/GenBank/DDBJ whole genome shotgun (WGS) entry which is preliminary data.</text>
</comment>
<reference evidence="2 3" key="1">
    <citation type="submission" date="2023-07" db="EMBL/GenBank/DDBJ databases">
        <title>Sequencing the genomes of 1000 actinobacteria strains.</title>
        <authorList>
            <person name="Klenk H.-P."/>
        </authorList>
    </citation>
    <scope>NUCLEOTIDE SEQUENCE [LARGE SCALE GENOMIC DNA]</scope>
    <source>
        <strain evidence="2 3">DSM 44388</strain>
    </source>
</reference>
<dbReference type="EMBL" id="JAUSQZ010000001">
    <property type="protein sequence ID" value="MDP9826545.1"/>
    <property type="molecule type" value="Genomic_DNA"/>
</dbReference>
<dbReference type="Proteomes" id="UP001235712">
    <property type="component" value="Unassembled WGS sequence"/>
</dbReference>
<proteinExistence type="predicted"/>
<gene>
    <name evidence="2" type="ORF">J2S57_002294</name>
</gene>
<evidence type="ECO:0000313" key="3">
    <source>
        <dbReference type="Proteomes" id="UP001235712"/>
    </source>
</evidence>
<keyword evidence="3" id="KW-1185">Reference proteome</keyword>
<dbReference type="InterPro" id="IPR007842">
    <property type="entry name" value="HEPN_dom"/>
</dbReference>
<evidence type="ECO:0000313" key="2">
    <source>
        <dbReference type="EMBL" id="MDP9826545.1"/>
    </source>
</evidence>
<dbReference type="Pfam" id="PF05168">
    <property type="entry name" value="HEPN"/>
    <property type="match status" value="1"/>
</dbReference>
<organism evidence="2 3">
    <name type="scientific">Kineosporia succinea</name>
    <dbReference type="NCBI Taxonomy" id="84632"/>
    <lineage>
        <taxon>Bacteria</taxon>
        <taxon>Bacillati</taxon>
        <taxon>Actinomycetota</taxon>
        <taxon>Actinomycetes</taxon>
        <taxon>Kineosporiales</taxon>
        <taxon>Kineosporiaceae</taxon>
        <taxon>Kineosporia</taxon>
    </lineage>
</organism>
<protein>
    <submittedName>
        <fullName evidence="2">HEPN domain-containing protein</fullName>
    </submittedName>
</protein>
<dbReference type="Gene3D" id="1.20.120.330">
    <property type="entry name" value="Nucleotidyltransferases domain 2"/>
    <property type="match status" value="1"/>
</dbReference>
<evidence type="ECO:0000259" key="1">
    <source>
        <dbReference type="Pfam" id="PF05168"/>
    </source>
</evidence>
<feature type="domain" description="HEPN" evidence="1">
    <location>
        <begin position="3"/>
        <end position="113"/>
    </location>
</feature>